<dbReference type="EMBL" id="BAABAQ010000011">
    <property type="protein sequence ID" value="GAA4200394.1"/>
    <property type="molecule type" value="Genomic_DNA"/>
</dbReference>
<evidence type="ECO:0000313" key="2">
    <source>
        <dbReference type="EMBL" id="GAA4200394.1"/>
    </source>
</evidence>
<evidence type="ECO:0000313" key="3">
    <source>
        <dbReference type="Proteomes" id="UP001501251"/>
    </source>
</evidence>
<protein>
    <submittedName>
        <fullName evidence="2">Uncharacterized protein</fullName>
    </submittedName>
</protein>
<sequence length="120" mass="13547">MSYGSISVFVSTGLFHHPRSITRSDHIRRNRDERPARHTGRLAWIILGAWNHTKNLYGAHPASARNPANPHKTHLTDARNPAEQHASHLAGIRDPSNRSVRINHILRARNVARTLFSAET</sequence>
<gene>
    <name evidence="2" type="ORF">GCM10022252_53510</name>
</gene>
<keyword evidence="3" id="KW-1185">Reference proteome</keyword>
<comment type="caution">
    <text evidence="2">The sequence shown here is derived from an EMBL/GenBank/DDBJ whole genome shotgun (WGS) entry which is preliminary data.</text>
</comment>
<evidence type="ECO:0000256" key="1">
    <source>
        <dbReference type="SAM" id="MobiDB-lite"/>
    </source>
</evidence>
<name>A0ABP8B8F8_9ACTN</name>
<organism evidence="2 3">
    <name type="scientific">Streptosporangium oxazolinicum</name>
    <dbReference type="NCBI Taxonomy" id="909287"/>
    <lineage>
        <taxon>Bacteria</taxon>
        <taxon>Bacillati</taxon>
        <taxon>Actinomycetota</taxon>
        <taxon>Actinomycetes</taxon>
        <taxon>Streptosporangiales</taxon>
        <taxon>Streptosporangiaceae</taxon>
        <taxon>Streptosporangium</taxon>
    </lineage>
</organism>
<dbReference type="Proteomes" id="UP001501251">
    <property type="component" value="Unassembled WGS sequence"/>
</dbReference>
<proteinExistence type="predicted"/>
<reference evidence="3" key="1">
    <citation type="journal article" date="2019" name="Int. J. Syst. Evol. Microbiol.">
        <title>The Global Catalogue of Microorganisms (GCM) 10K type strain sequencing project: providing services to taxonomists for standard genome sequencing and annotation.</title>
        <authorList>
            <consortium name="The Broad Institute Genomics Platform"/>
            <consortium name="The Broad Institute Genome Sequencing Center for Infectious Disease"/>
            <person name="Wu L."/>
            <person name="Ma J."/>
        </authorList>
    </citation>
    <scope>NUCLEOTIDE SEQUENCE [LARGE SCALE GENOMIC DNA]</scope>
    <source>
        <strain evidence="3">JCM 17388</strain>
    </source>
</reference>
<accession>A0ABP8B8F8</accession>
<feature type="region of interest" description="Disordered" evidence="1">
    <location>
        <begin position="65"/>
        <end position="88"/>
    </location>
</feature>
<feature type="compositionally biased region" description="Basic and acidic residues" evidence="1">
    <location>
        <begin position="74"/>
        <end position="86"/>
    </location>
</feature>